<comment type="caution">
    <text evidence="2">The sequence shown here is derived from an EMBL/GenBank/DDBJ whole genome shotgun (WGS) entry which is preliminary data.</text>
</comment>
<name>A0A9Q1EW59_SYNKA</name>
<proteinExistence type="predicted"/>
<evidence type="ECO:0000256" key="1">
    <source>
        <dbReference type="SAM" id="MobiDB-lite"/>
    </source>
</evidence>
<accession>A0A9Q1EW59</accession>
<sequence>MRPKRCNTLEFQSQPWARPVPSRSAPCKHTDSGRAPSSEKSQPRAVQPAALQLAVCANAGAEPEELCRQNP</sequence>
<evidence type="ECO:0000313" key="3">
    <source>
        <dbReference type="Proteomes" id="UP001152622"/>
    </source>
</evidence>
<feature type="region of interest" description="Disordered" evidence="1">
    <location>
        <begin position="1"/>
        <end position="47"/>
    </location>
</feature>
<evidence type="ECO:0000313" key="2">
    <source>
        <dbReference type="EMBL" id="KAJ8346067.1"/>
    </source>
</evidence>
<organism evidence="2 3">
    <name type="scientific">Synaphobranchus kaupii</name>
    <name type="common">Kaup's arrowtooth eel</name>
    <dbReference type="NCBI Taxonomy" id="118154"/>
    <lineage>
        <taxon>Eukaryota</taxon>
        <taxon>Metazoa</taxon>
        <taxon>Chordata</taxon>
        <taxon>Craniata</taxon>
        <taxon>Vertebrata</taxon>
        <taxon>Euteleostomi</taxon>
        <taxon>Actinopterygii</taxon>
        <taxon>Neopterygii</taxon>
        <taxon>Teleostei</taxon>
        <taxon>Anguilliformes</taxon>
        <taxon>Synaphobranchidae</taxon>
        <taxon>Synaphobranchus</taxon>
    </lineage>
</organism>
<dbReference type="EMBL" id="JAINUF010000012">
    <property type="protein sequence ID" value="KAJ8346067.1"/>
    <property type="molecule type" value="Genomic_DNA"/>
</dbReference>
<protein>
    <submittedName>
        <fullName evidence="2">Uncharacterized protein</fullName>
    </submittedName>
</protein>
<keyword evidence="3" id="KW-1185">Reference proteome</keyword>
<reference evidence="2" key="1">
    <citation type="journal article" date="2023" name="Science">
        <title>Genome structures resolve the early diversification of teleost fishes.</title>
        <authorList>
            <person name="Parey E."/>
            <person name="Louis A."/>
            <person name="Montfort J."/>
            <person name="Bouchez O."/>
            <person name="Roques C."/>
            <person name="Iampietro C."/>
            <person name="Lluch J."/>
            <person name="Castinel A."/>
            <person name="Donnadieu C."/>
            <person name="Desvignes T."/>
            <person name="Floi Bucao C."/>
            <person name="Jouanno E."/>
            <person name="Wen M."/>
            <person name="Mejri S."/>
            <person name="Dirks R."/>
            <person name="Jansen H."/>
            <person name="Henkel C."/>
            <person name="Chen W.J."/>
            <person name="Zahm M."/>
            <person name="Cabau C."/>
            <person name="Klopp C."/>
            <person name="Thompson A.W."/>
            <person name="Robinson-Rechavi M."/>
            <person name="Braasch I."/>
            <person name="Lecointre G."/>
            <person name="Bobe J."/>
            <person name="Postlethwait J.H."/>
            <person name="Berthelot C."/>
            <person name="Roest Crollius H."/>
            <person name="Guiguen Y."/>
        </authorList>
    </citation>
    <scope>NUCLEOTIDE SEQUENCE</scope>
    <source>
        <strain evidence="2">WJC10195</strain>
    </source>
</reference>
<dbReference type="AlphaFoldDB" id="A0A9Q1EW59"/>
<gene>
    <name evidence="2" type="ORF">SKAU_G00302600</name>
</gene>
<dbReference type="Proteomes" id="UP001152622">
    <property type="component" value="Chromosome 12"/>
</dbReference>